<dbReference type="RefSeq" id="XP_056559733.1">
    <property type="nucleotide sequence ID" value="XM_056693004.1"/>
</dbReference>
<reference evidence="1" key="2">
    <citation type="journal article" date="2023" name="IMA Fungus">
        <title>Comparative genomic study of the Penicillium genus elucidates a diverse pangenome and 15 lateral gene transfer events.</title>
        <authorList>
            <person name="Petersen C."/>
            <person name="Sorensen T."/>
            <person name="Nielsen M.R."/>
            <person name="Sondergaard T.E."/>
            <person name="Sorensen J.L."/>
            <person name="Fitzpatrick D.A."/>
            <person name="Frisvad J.C."/>
            <person name="Nielsen K.L."/>
        </authorList>
    </citation>
    <scope>NUCLEOTIDE SEQUENCE</scope>
    <source>
        <strain evidence="1">IBT 29864</strain>
    </source>
</reference>
<dbReference type="SUPFAM" id="SSF51735">
    <property type="entry name" value="NAD(P)-binding Rossmann-fold domains"/>
    <property type="match status" value="1"/>
</dbReference>
<evidence type="ECO:0000313" key="1">
    <source>
        <dbReference type="EMBL" id="KAJ5389005.1"/>
    </source>
</evidence>
<dbReference type="Proteomes" id="UP001147782">
    <property type="component" value="Unassembled WGS sequence"/>
</dbReference>
<dbReference type="AlphaFoldDB" id="A0A9W9VTP2"/>
<dbReference type="EMBL" id="JAPZBS010000001">
    <property type="protein sequence ID" value="KAJ5389005.1"/>
    <property type="molecule type" value="Genomic_DNA"/>
</dbReference>
<name>A0A9W9VTP2_9EURO</name>
<accession>A0A9W9VTP2</accession>
<reference evidence="1" key="1">
    <citation type="submission" date="2022-11" db="EMBL/GenBank/DDBJ databases">
        <authorList>
            <person name="Petersen C."/>
        </authorList>
    </citation>
    <scope>NUCLEOTIDE SEQUENCE</scope>
    <source>
        <strain evidence="1">IBT 29864</strain>
    </source>
</reference>
<dbReference type="GeneID" id="81432181"/>
<dbReference type="OrthoDB" id="1888931at2759"/>
<proteinExistence type="predicted"/>
<sequence length="73" mass="7827">MPIPIPSADRLVDLFSLKNKVAVINGASGAQGIGFEAALIITYFNREEQAKENAASLSEEFNVKAAAYHCDVT</sequence>
<comment type="caution">
    <text evidence="1">The sequence shown here is derived from an EMBL/GenBank/DDBJ whole genome shotgun (WGS) entry which is preliminary data.</text>
</comment>
<dbReference type="InterPro" id="IPR036291">
    <property type="entry name" value="NAD(P)-bd_dom_sf"/>
</dbReference>
<evidence type="ECO:0000313" key="2">
    <source>
        <dbReference type="Proteomes" id="UP001147782"/>
    </source>
</evidence>
<dbReference type="Gene3D" id="3.40.50.720">
    <property type="entry name" value="NAD(P)-binding Rossmann-like Domain"/>
    <property type="match status" value="1"/>
</dbReference>
<protein>
    <submittedName>
        <fullName evidence="1">L-xylulose reductase</fullName>
    </submittedName>
</protein>
<organism evidence="1 2">
    <name type="scientific">Penicillium cataractarum</name>
    <dbReference type="NCBI Taxonomy" id="2100454"/>
    <lineage>
        <taxon>Eukaryota</taxon>
        <taxon>Fungi</taxon>
        <taxon>Dikarya</taxon>
        <taxon>Ascomycota</taxon>
        <taxon>Pezizomycotina</taxon>
        <taxon>Eurotiomycetes</taxon>
        <taxon>Eurotiomycetidae</taxon>
        <taxon>Eurotiales</taxon>
        <taxon>Aspergillaceae</taxon>
        <taxon>Penicillium</taxon>
    </lineage>
</organism>
<gene>
    <name evidence="1" type="ORF">N7496_000073</name>
</gene>
<keyword evidence="2" id="KW-1185">Reference proteome</keyword>